<dbReference type="PANTHER" id="PTHR31623:SF110">
    <property type="entry name" value="VINORINE SYNTHASE-LIKE"/>
    <property type="match status" value="1"/>
</dbReference>
<comment type="similarity">
    <text evidence="1">Belongs to the plant acyltransferase family.</text>
</comment>
<dbReference type="Pfam" id="PF02458">
    <property type="entry name" value="Transferase"/>
    <property type="match status" value="2"/>
</dbReference>
<evidence type="ECO:0000256" key="2">
    <source>
        <dbReference type="ARBA" id="ARBA00022679"/>
    </source>
</evidence>
<gene>
    <name evidence="4" type="ORF">RND81_04G036800</name>
</gene>
<comment type="caution">
    <text evidence="4">The sequence shown here is derived from an EMBL/GenBank/DDBJ whole genome shotgun (WGS) entry which is preliminary data.</text>
</comment>
<evidence type="ECO:0000313" key="5">
    <source>
        <dbReference type="Proteomes" id="UP001443914"/>
    </source>
</evidence>
<name>A0AAW1LIL5_SAPOF</name>
<evidence type="ECO:0000256" key="1">
    <source>
        <dbReference type="ARBA" id="ARBA00009861"/>
    </source>
</evidence>
<dbReference type="Proteomes" id="UP001443914">
    <property type="component" value="Unassembled WGS sequence"/>
</dbReference>
<keyword evidence="3" id="KW-0012">Acyltransferase</keyword>
<accession>A0AAW1LIL5</accession>
<dbReference type="EMBL" id="JBDFQZ010000004">
    <property type="protein sequence ID" value="KAK9732995.1"/>
    <property type="molecule type" value="Genomic_DNA"/>
</dbReference>
<evidence type="ECO:0000256" key="3">
    <source>
        <dbReference type="ARBA" id="ARBA00023315"/>
    </source>
</evidence>
<organism evidence="4 5">
    <name type="scientific">Saponaria officinalis</name>
    <name type="common">Common soapwort</name>
    <name type="synonym">Lychnis saponaria</name>
    <dbReference type="NCBI Taxonomy" id="3572"/>
    <lineage>
        <taxon>Eukaryota</taxon>
        <taxon>Viridiplantae</taxon>
        <taxon>Streptophyta</taxon>
        <taxon>Embryophyta</taxon>
        <taxon>Tracheophyta</taxon>
        <taxon>Spermatophyta</taxon>
        <taxon>Magnoliopsida</taxon>
        <taxon>eudicotyledons</taxon>
        <taxon>Gunneridae</taxon>
        <taxon>Pentapetalae</taxon>
        <taxon>Caryophyllales</taxon>
        <taxon>Caryophyllaceae</taxon>
        <taxon>Caryophylleae</taxon>
        <taxon>Saponaria</taxon>
    </lineage>
</organism>
<protein>
    <submittedName>
        <fullName evidence="4">Uncharacterized protein</fullName>
    </submittedName>
</protein>
<dbReference type="Gene3D" id="3.30.559.10">
    <property type="entry name" value="Chloramphenicol acetyltransferase-like domain"/>
    <property type="match status" value="2"/>
</dbReference>
<reference evidence="4" key="1">
    <citation type="submission" date="2024-03" db="EMBL/GenBank/DDBJ databases">
        <title>WGS assembly of Saponaria officinalis var. Norfolk2.</title>
        <authorList>
            <person name="Jenkins J."/>
            <person name="Shu S."/>
            <person name="Grimwood J."/>
            <person name="Barry K."/>
            <person name="Goodstein D."/>
            <person name="Schmutz J."/>
            <person name="Leebens-Mack J."/>
            <person name="Osbourn A."/>
        </authorList>
    </citation>
    <scope>NUCLEOTIDE SEQUENCE [LARGE SCALE GENOMIC DNA]</scope>
    <source>
        <strain evidence="4">JIC</strain>
    </source>
</reference>
<sequence length="419" mass="47329">MEAPKFEVKVISSETIKPSSPTPSHLQKLTISFLDQKYAPHLAPGILFFSAPDGASPLDITHLKMCLSETLTHFYPLAGQYQTWGTLLCNDYGVPFTVARVNCSLSSVIDSPLLSRVDFLSFYPPKDDILPSRIHIAIQVNVFSCGGFAVARRRCVPSCARGGKSCNNGSSACIERRRRNHQRRETQFFMELHLRKDHCRKKLSFVFKDEAINIPKAKSISDTVTYTSRFEAVTGFLWKHILLASPEEGHSMLKIPVNLRPKTNPPLPSGSMGNLFEFTYARAHNRAELRDMVSEIRESTSKMNNVAKEYQGEKRLEEHNRLLRQFINTVIECKGKDIYFVNSLCKSTGFGDIDFGFGKPIWMVPFDDAVNHNRRNGIILTDYTDSNGSGIEAWLFLEEDTVRSLESNPEFLGFASPKF</sequence>
<evidence type="ECO:0000313" key="4">
    <source>
        <dbReference type="EMBL" id="KAK9732995.1"/>
    </source>
</evidence>
<dbReference type="PANTHER" id="PTHR31623">
    <property type="entry name" value="F21J9.9"/>
    <property type="match status" value="1"/>
</dbReference>
<proteinExistence type="inferred from homology"/>
<keyword evidence="5" id="KW-1185">Reference proteome</keyword>
<dbReference type="AlphaFoldDB" id="A0AAW1LIL5"/>
<dbReference type="GO" id="GO:0016746">
    <property type="term" value="F:acyltransferase activity"/>
    <property type="evidence" value="ECO:0007669"/>
    <property type="project" value="UniProtKB-KW"/>
</dbReference>
<dbReference type="InterPro" id="IPR023213">
    <property type="entry name" value="CAT-like_dom_sf"/>
</dbReference>
<keyword evidence="2" id="KW-0808">Transferase</keyword>